<dbReference type="GO" id="GO:0016020">
    <property type="term" value="C:membrane"/>
    <property type="evidence" value="ECO:0007669"/>
    <property type="project" value="UniProtKB-SubCell"/>
</dbReference>
<comment type="caution">
    <text evidence="9">The sequence shown here is derived from an EMBL/GenBank/DDBJ whole genome shotgun (WGS) entry which is preliminary data.</text>
</comment>
<dbReference type="AlphaFoldDB" id="A0A6B3TM64"/>
<dbReference type="GO" id="GO:0009847">
    <property type="term" value="P:spore germination"/>
    <property type="evidence" value="ECO:0007669"/>
    <property type="project" value="InterPro"/>
</dbReference>
<proteinExistence type="inferred from homology"/>
<evidence type="ECO:0000256" key="6">
    <source>
        <dbReference type="ARBA" id="ARBA00022989"/>
    </source>
</evidence>
<feature type="transmembrane region" description="Helical" evidence="8">
    <location>
        <begin position="298"/>
        <end position="317"/>
    </location>
</feature>
<keyword evidence="10" id="KW-1185">Reference proteome</keyword>
<comment type="similarity">
    <text evidence="2">Belongs to the amino acid-polyamine-organocation (APC) superfamily. Spore germination protein (SGP) (TC 2.A.3.9) family.</text>
</comment>
<dbReference type="Pfam" id="PF03845">
    <property type="entry name" value="Spore_permease"/>
    <property type="match status" value="1"/>
</dbReference>
<evidence type="ECO:0000256" key="8">
    <source>
        <dbReference type="SAM" id="Phobius"/>
    </source>
</evidence>
<keyword evidence="3" id="KW-0813">Transport</keyword>
<sequence length="393" mass="44896">MIDTYFKIFMENLIAESLEIFYKEARIINKSDSITSLQLIFLLMTVIGFNNHVFIISPLIQTAGRDAWIGVIIIFLLTFGVIPLFLYIRKKLRNESLFEWLRSRAGKSLSVFIGLIVIIYLVLLLSLSLKETIDWVKIVFMPETPSFVLTLILCIICSLLAVTSLRTIISLNYILLFIIILLGFFVAFANLQVKNYKLLTPILEHGFSPVLKSMVYPASGMIELIFFLFIQHKIKTPFKFKHFAIISIILASLTLGPAIGAITEFGVEEAANQRFPAYEQWGLVYLGHFVEHVDFLSIYQWLAGIFIRLSFLLFMTREVFTFKKRKSENIFLLSLVAIAIGLTMIPISDLKFSILVNKVFLPTMFWASFSLLLLLVVIVAWLSKRKGASKNAF</sequence>
<evidence type="ECO:0000256" key="4">
    <source>
        <dbReference type="ARBA" id="ARBA00022544"/>
    </source>
</evidence>
<evidence type="ECO:0000256" key="1">
    <source>
        <dbReference type="ARBA" id="ARBA00004141"/>
    </source>
</evidence>
<keyword evidence="6 8" id="KW-1133">Transmembrane helix</keyword>
<reference evidence="9" key="1">
    <citation type="submission" date="2020-02" db="EMBL/GenBank/DDBJ databases">
        <title>Bacillus sedimentmangrovi sp. nov., isolated from sediment of the mangrove ecosystem.</title>
        <authorList>
            <person name="Liu G."/>
        </authorList>
    </citation>
    <scope>NUCLEOTIDE SEQUENCE [LARGE SCALE GENOMIC DNA]</scope>
    <source>
        <strain evidence="9">SgZ-7</strain>
    </source>
</reference>
<dbReference type="EMBL" id="JAAIUV010000001">
    <property type="protein sequence ID" value="NEX77330.1"/>
    <property type="molecule type" value="Genomic_DNA"/>
</dbReference>
<evidence type="ECO:0000256" key="2">
    <source>
        <dbReference type="ARBA" id="ARBA00007998"/>
    </source>
</evidence>
<feature type="transmembrane region" description="Helical" evidence="8">
    <location>
        <begin position="359"/>
        <end position="382"/>
    </location>
</feature>
<keyword evidence="4" id="KW-0309">Germination</keyword>
<evidence type="ECO:0000256" key="5">
    <source>
        <dbReference type="ARBA" id="ARBA00022692"/>
    </source>
</evidence>
<feature type="transmembrane region" description="Helical" evidence="8">
    <location>
        <begin position="67"/>
        <end position="88"/>
    </location>
</feature>
<dbReference type="PANTHER" id="PTHR34975">
    <property type="entry name" value="SPORE GERMINATION PROTEIN A2"/>
    <property type="match status" value="1"/>
</dbReference>
<dbReference type="NCBIfam" id="TIGR00912">
    <property type="entry name" value="2A0309"/>
    <property type="match status" value="1"/>
</dbReference>
<evidence type="ECO:0000313" key="10">
    <source>
        <dbReference type="Proteomes" id="UP000481621"/>
    </source>
</evidence>
<feature type="transmembrane region" description="Helical" evidence="8">
    <location>
        <begin position="213"/>
        <end position="230"/>
    </location>
</feature>
<protein>
    <submittedName>
        <fullName evidence="9">Endospore germination permease</fullName>
    </submittedName>
</protein>
<evidence type="ECO:0000313" key="9">
    <source>
        <dbReference type="EMBL" id="NEX77330.1"/>
    </source>
</evidence>
<dbReference type="PANTHER" id="PTHR34975:SF2">
    <property type="entry name" value="SPORE GERMINATION PROTEIN A2"/>
    <property type="match status" value="1"/>
</dbReference>
<evidence type="ECO:0000256" key="7">
    <source>
        <dbReference type="ARBA" id="ARBA00023136"/>
    </source>
</evidence>
<accession>A0A6B3TM64</accession>
<evidence type="ECO:0000256" key="3">
    <source>
        <dbReference type="ARBA" id="ARBA00022448"/>
    </source>
</evidence>
<feature type="transmembrane region" description="Helical" evidence="8">
    <location>
        <begin position="242"/>
        <end position="262"/>
    </location>
</feature>
<organism evidence="9 10">
    <name type="scientific">Neobacillus thermocopriae</name>
    <dbReference type="NCBI Taxonomy" id="1215031"/>
    <lineage>
        <taxon>Bacteria</taxon>
        <taxon>Bacillati</taxon>
        <taxon>Bacillota</taxon>
        <taxon>Bacilli</taxon>
        <taxon>Bacillales</taxon>
        <taxon>Bacillaceae</taxon>
        <taxon>Neobacillus</taxon>
    </lineage>
</organism>
<dbReference type="InterPro" id="IPR004761">
    <property type="entry name" value="Spore_GerAB"/>
</dbReference>
<feature type="transmembrane region" description="Helical" evidence="8">
    <location>
        <begin position="39"/>
        <end position="61"/>
    </location>
</feature>
<dbReference type="Proteomes" id="UP000481621">
    <property type="component" value="Unassembled WGS sequence"/>
</dbReference>
<feature type="transmembrane region" description="Helical" evidence="8">
    <location>
        <begin position="172"/>
        <end position="193"/>
    </location>
</feature>
<comment type="subcellular location">
    <subcellularLocation>
        <location evidence="1">Membrane</location>
        <topology evidence="1">Multi-pass membrane protein</topology>
    </subcellularLocation>
</comment>
<feature type="transmembrane region" description="Helical" evidence="8">
    <location>
        <begin position="109"/>
        <end position="127"/>
    </location>
</feature>
<gene>
    <name evidence="9" type="ORF">G4Z05_00230</name>
</gene>
<keyword evidence="5 8" id="KW-0812">Transmembrane</keyword>
<name>A0A6B3TM64_9BACI</name>
<feature type="transmembrane region" description="Helical" evidence="8">
    <location>
        <begin position="147"/>
        <end position="165"/>
    </location>
</feature>
<keyword evidence="7 8" id="KW-0472">Membrane</keyword>
<feature type="transmembrane region" description="Helical" evidence="8">
    <location>
        <begin position="329"/>
        <end position="347"/>
    </location>
</feature>